<protein>
    <submittedName>
        <fullName evidence="6">Carbohydrate ABC transporter substrate-binding protein (CUT1 family)</fullName>
    </submittedName>
</protein>
<gene>
    <name evidence="6" type="ORF">EDD66_101145</name>
</gene>
<dbReference type="AlphaFoldDB" id="A0A3N1XZ23"/>
<evidence type="ECO:0000313" key="6">
    <source>
        <dbReference type="EMBL" id="ROR31528.1"/>
    </source>
</evidence>
<evidence type="ECO:0000256" key="4">
    <source>
        <dbReference type="SAM" id="MobiDB-lite"/>
    </source>
</evidence>
<reference evidence="6 7" key="1">
    <citation type="submission" date="2018-11" db="EMBL/GenBank/DDBJ databases">
        <title>Genomic Encyclopedia of Type Strains, Phase IV (KMG-IV): sequencing the most valuable type-strain genomes for metagenomic binning, comparative biology and taxonomic classification.</title>
        <authorList>
            <person name="Goeker M."/>
        </authorList>
    </citation>
    <scope>NUCLEOTIDE SEQUENCE [LARGE SCALE GENOMIC DNA]</scope>
    <source>
        <strain evidence="6 7">DSM 26537</strain>
    </source>
</reference>
<organism evidence="6 7">
    <name type="scientific">Mobilisporobacter senegalensis</name>
    <dbReference type="NCBI Taxonomy" id="1329262"/>
    <lineage>
        <taxon>Bacteria</taxon>
        <taxon>Bacillati</taxon>
        <taxon>Bacillota</taxon>
        <taxon>Clostridia</taxon>
        <taxon>Lachnospirales</taxon>
        <taxon>Lachnospiraceae</taxon>
        <taxon>Mobilisporobacter</taxon>
    </lineage>
</organism>
<dbReference type="RefSeq" id="WP_207667734.1">
    <property type="nucleotide sequence ID" value="NZ_RJVG01000001.1"/>
</dbReference>
<evidence type="ECO:0000256" key="3">
    <source>
        <dbReference type="ARBA" id="ARBA00022729"/>
    </source>
</evidence>
<evidence type="ECO:0000256" key="2">
    <source>
        <dbReference type="ARBA" id="ARBA00022448"/>
    </source>
</evidence>
<dbReference type="Proteomes" id="UP000273083">
    <property type="component" value="Unassembled WGS sequence"/>
</dbReference>
<comment type="similarity">
    <text evidence="1">Belongs to the bacterial solute-binding protein 1 family.</text>
</comment>
<feature type="chain" id="PRO_5018208398" evidence="5">
    <location>
        <begin position="21"/>
        <end position="431"/>
    </location>
</feature>
<accession>A0A3N1XZ23</accession>
<feature type="compositionally biased region" description="Acidic residues" evidence="4">
    <location>
        <begin position="36"/>
        <end position="49"/>
    </location>
</feature>
<dbReference type="PANTHER" id="PTHR43649:SF34">
    <property type="entry name" value="ABC TRANSPORTER PERIPLASMIC-BINDING PROTEIN YCJN-RELATED"/>
    <property type="match status" value="1"/>
</dbReference>
<feature type="signal peptide" evidence="5">
    <location>
        <begin position="1"/>
        <end position="20"/>
    </location>
</feature>
<dbReference type="PROSITE" id="PS51257">
    <property type="entry name" value="PROKAR_LIPOPROTEIN"/>
    <property type="match status" value="1"/>
</dbReference>
<dbReference type="Gene3D" id="3.40.190.10">
    <property type="entry name" value="Periplasmic binding protein-like II"/>
    <property type="match status" value="2"/>
</dbReference>
<proteinExistence type="inferred from homology"/>
<dbReference type="PANTHER" id="PTHR43649">
    <property type="entry name" value="ARABINOSE-BINDING PROTEIN-RELATED"/>
    <property type="match status" value="1"/>
</dbReference>
<dbReference type="SUPFAM" id="SSF53850">
    <property type="entry name" value="Periplasmic binding protein-like II"/>
    <property type="match status" value="1"/>
</dbReference>
<dbReference type="InterPro" id="IPR006059">
    <property type="entry name" value="SBP"/>
</dbReference>
<evidence type="ECO:0000256" key="5">
    <source>
        <dbReference type="SAM" id="SignalP"/>
    </source>
</evidence>
<evidence type="ECO:0000313" key="7">
    <source>
        <dbReference type="Proteomes" id="UP000273083"/>
    </source>
</evidence>
<keyword evidence="3 5" id="KW-0732">Signal</keyword>
<feature type="region of interest" description="Disordered" evidence="4">
    <location>
        <begin position="26"/>
        <end position="52"/>
    </location>
</feature>
<dbReference type="EMBL" id="RJVG01000001">
    <property type="protein sequence ID" value="ROR31528.1"/>
    <property type="molecule type" value="Genomic_DNA"/>
</dbReference>
<keyword evidence="7" id="KW-1185">Reference proteome</keyword>
<keyword evidence="2" id="KW-0813">Transport</keyword>
<evidence type="ECO:0000256" key="1">
    <source>
        <dbReference type="ARBA" id="ARBA00008520"/>
    </source>
</evidence>
<sequence>MKLKKVISLFVVTSMVAAMALTGCGKKEETKPEVETSTEVEGADEAETTEPEKEMAKKIVVFQSKVEISDQLEALAEAYEEETGVEVEVWGTTGDDYPQQIKTKLSNNQGPTVFSLQPGAEVEQLKAYVADLSDLSFVGDIAEGMAPQADGKVVGVPYTVEGFGLVYNKSLIDPAKVNNYDAFANMLKEMKAKSINGFSLSQEAYFLIGHILNTPFALQADPAGFLAKLNAGEVKMADTPEFQEFGKFMEAIRENTNNPLEVNYDKETGDFATGKSASIHQGNWSYGMFKDYDVDFEMGMMGLPLNGNDKIAVSVPTAWFVNSQASEAEINAGKAFLEWLYTSETGTKYLMEEFGFIPVVKGMESPQLDPLSQEVAKYAAEGKTISWPMTNWPAGIVDVYLVPVAEQFFTTDMTGAEFLAALDEAWVQANK</sequence>
<dbReference type="Pfam" id="PF13416">
    <property type="entry name" value="SBP_bac_8"/>
    <property type="match status" value="1"/>
</dbReference>
<comment type="caution">
    <text evidence="6">The sequence shown here is derived from an EMBL/GenBank/DDBJ whole genome shotgun (WGS) entry which is preliminary data.</text>
</comment>
<name>A0A3N1XZ23_9FIRM</name>
<dbReference type="InterPro" id="IPR050490">
    <property type="entry name" value="Bact_solute-bd_prot1"/>
</dbReference>